<evidence type="ECO:0000313" key="1">
    <source>
        <dbReference type="EMBL" id="RHZ75332.1"/>
    </source>
</evidence>
<reference evidence="1 2" key="1">
    <citation type="submission" date="2018-08" db="EMBL/GenBank/DDBJ databases">
        <title>Genome and evolution of the arbuscular mycorrhizal fungus Diversispora epigaea (formerly Glomus versiforme) and its bacterial endosymbionts.</title>
        <authorList>
            <person name="Sun X."/>
            <person name="Fei Z."/>
            <person name="Harrison M."/>
        </authorList>
    </citation>
    <scope>NUCLEOTIDE SEQUENCE [LARGE SCALE GENOMIC DNA]</scope>
    <source>
        <strain evidence="1 2">IT104</strain>
    </source>
</reference>
<sequence>MKRRTESWTFAKRFKELKNVTWDEFLDKCGITTTFLIIDEHLLHIGIMVLILACGNHAIMDISPCSLQKSNMWGFEDVCFREKNLIVTLITFVRKFFKC</sequence>
<dbReference type="Proteomes" id="UP000266861">
    <property type="component" value="Unassembled WGS sequence"/>
</dbReference>
<comment type="caution">
    <text evidence="1">The sequence shown here is derived from an EMBL/GenBank/DDBJ whole genome shotgun (WGS) entry which is preliminary data.</text>
</comment>
<proteinExistence type="predicted"/>
<protein>
    <submittedName>
        <fullName evidence="1">Uncharacterized protein</fullName>
    </submittedName>
</protein>
<keyword evidence="2" id="KW-1185">Reference proteome</keyword>
<dbReference type="EMBL" id="PQFF01000201">
    <property type="protein sequence ID" value="RHZ75332.1"/>
    <property type="molecule type" value="Genomic_DNA"/>
</dbReference>
<dbReference type="AlphaFoldDB" id="A0A397IKF3"/>
<gene>
    <name evidence="1" type="ORF">Glove_216g48</name>
</gene>
<dbReference type="OrthoDB" id="2364732at2759"/>
<evidence type="ECO:0000313" key="2">
    <source>
        <dbReference type="Proteomes" id="UP000266861"/>
    </source>
</evidence>
<organism evidence="1 2">
    <name type="scientific">Diversispora epigaea</name>
    <dbReference type="NCBI Taxonomy" id="1348612"/>
    <lineage>
        <taxon>Eukaryota</taxon>
        <taxon>Fungi</taxon>
        <taxon>Fungi incertae sedis</taxon>
        <taxon>Mucoromycota</taxon>
        <taxon>Glomeromycotina</taxon>
        <taxon>Glomeromycetes</taxon>
        <taxon>Diversisporales</taxon>
        <taxon>Diversisporaceae</taxon>
        <taxon>Diversispora</taxon>
    </lineage>
</organism>
<name>A0A397IKF3_9GLOM</name>
<accession>A0A397IKF3</accession>